<dbReference type="GO" id="GO:0003735">
    <property type="term" value="F:structural constituent of ribosome"/>
    <property type="evidence" value="ECO:0007669"/>
    <property type="project" value="InterPro"/>
</dbReference>
<dbReference type="GeneID" id="29074475"/>
<evidence type="ECO:0000256" key="2">
    <source>
        <dbReference type="ARBA" id="ARBA00007116"/>
    </source>
</evidence>
<keyword evidence="4" id="KW-0699">rRNA-binding</keyword>
<dbReference type="Pfam" id="PF00861">
    <property type="entry name" value="Ribosomal_L18p"/>
    <property type="match status" value="1"/>
</dbReference>
<keyword evidence="6 10" id="KW-0689">Ribosomal protein</keyword>
<keyword evidence="5" id="KW-0694">RNA-binding</keyword>
<gene>
    <name evidence="10" type="primary">rpl18</name>
    <name evidence="10" type="ORF">Plocam_182</name>
</gene>
<dbReference type="HAMAP" id="MF_01337_B">
    <property type="entry name" value="Ribosomal_uL18_B"/>
    <property type="match status" value="1"/>
</dbReference>
<organism evidence="10">
    <name type="scientific">Plocamium cartilagineum</name>
    <name type="common">Red comb weed</name>
    <name type="synonym">Gelidium cartilagineum</name>
    <dbReference type="NCBI Taxonomy" id="31452"/>
    <lineage>
        <taxon>Eukaryota</taxon>
        <taxon>Rhodophyta</taxon>
        <taxon>Florideophyceae</taxon>
        <taxon>Rhodymeniophycidae</taxon>
        <taxon>Plocamiales</taxon>
        <taxon>Plocamiaceae</taxon>
        <taxon>Plocamium</taxon>
    </lineage>
</organism>
<dbReference type="Gene3D" id="3.30.420.100">
    <property type="match status" value="1"/>
</dbReference>
<dbReference type="GO" id="GO:0008097">
    <property type="term" value="F:5S rRNA binding"/>
    <property type="evidence" value="ECO:0007669"/>
    <property type="project" value="TreeGrafter"/>
</dbReference>
<evidence type="ECO:0000256" key="4">
    <source>
        <dbReference type="ARBA" id="ARBA00022730"/>
    </source>
</evidence>
<evidence type="ECO:0000256" key="5">
    <source>
        <dbReference type="ARBA" id="ARBA00022884"/>
    </source>
</evidence>
<proteinExistence type="inferred from homology"/>
<comment type="function">
    <text evidence="1">Binds 5S rRNA, forms part of the central protuberance of the 50S subunit.</text>
</comment>
<reference evidence="10" key="1">
    <citation type="journal article" date="2016" name="BMC Biol.">
        <title>Parallel evolution of highly conserved plastid genome architecture in red seaweeds and seed plants.</title>
        <authorList>
            <person name="Lee J."/>
            <person name="Cho C.H."/>
            <person name="Park S.I."/>
            <person name="Choi J.W."/>
            <person name="Song H.S."/>
            <person name="West J.A."/>
            <person name="Bhattacharya D."/>
            <person name="Yoon H.S."/>
        </authorList>
    </citation>
    <scope>NUCLEOTIDE SEQUENCE</scope>
</reference>
<keyword evidence="10" id="KW-0934">Plastid</keyword>
<evidence type="ECO:0000256" key="6">
    <source>
        <dbReference type="ARBA" id="ARBA00022980"/>
    </source>
</evidence>
<keyword evidence="7" id="KW-0687">Ribonucleoprotein</keyword>
<evidence type="ECO:0000256" key="3">
    <source>
        <dbReference type="ARBA" id="ARBA00011505"/>
    </source>
</evidence>
<evidence type="ECO:0000313" key="10">
    <source>
        <dbReference type="EMBL" id="AOM68018.1"/>
    </source>
</evidence>
<evidence type="ECO:0000256" key="1">
    <source>
        <dbReference type="ARBA" id="ARBA00003898"/>
    </source>
</evidence>
<evidence type="ECO:0000256" key="9">
    <source>
        <dbReference type="ARBA" id="ARBA00035346"/>
    </source>
</evidence>
<comment type="similarity">
    <text evidence="2">Belongs to the universal ribosomal protein uL18 family.</text>
</comment>
<dbReference type="AlphaFoldDB" id="A0A1C9CHZ3"/>
<geneLocation type="plastid" evidence="10"/>
<evidence type="ECO:0000256" key="8">
    <source>
        <dbReference type="ARBA" id="ARBA00035303"/>
    </source>
</evidence>
<sequence>MYEKKIKGRYNRPRLYVFKSNKHIYAQILDDINNTIIVSSSSLSPLIRPYIDSSSNCKTAALVGKDIAIKSKEIGINKVVFDRGKNLYHGRIKALADSARQQGINF</sequence>
<evidence type="ECO:0000256" key="7">
    <source>
        <dbReference type="ARBA" id="ARBA00023274"/>
    </source>
</evidence>
<comment type="subunit">
    <text evidence="3">Part of the 50S ribosomal subunit; contacts the 5S rRNA.</text>
</comment>
<name>A0A1C9CHZ3_PLOCA</name>
<dbReference type="NCBIfam" id="TIGR00060">
    <property type="entry name" value="L18_bact"/>
    <property type="match status" value="1"/>
</dbReference>
<dbReference type="EMBL" id="KX284727">
    <property type="protein sequence ID" value="AOM68018.1"/>
    <property type="molecule type" value="Genomic_DNA"/>
</dbReference>
<dbReference type="RefSeq" id="YP_009298080.1">
    <property type="nucleotide sequence ID" value="NC_031179.1"/>
</dbReference>
<dbReference type="GO" id="GO:0005840">
    <property type="term" value="C:ribosome"/>
    <property type="evidence" value="ECO:0007669"/>
    <property type="project" value="UniProtKB-KW"/>
</dbReference>
<dbReference type="GO" id="GO:0006412">
    <property type="term" value="P:translation"/>
    <property type="evidence" value="ECO:0007669"/>
    <property type="project" value="InterPro"/>
</dbReference>
<dbReference type="InterPro" id="IPR004389">
    <property type="entry name" value="Ribosomal_uL18_bac-type"/>
</dbReference>
<dbReference type="PANTHER" id="PTHR12899">
    <property type="entry name" value="39S RIBOSOMAL PROTEIN L18, MITOCHONDRIAL"/>
    <property type="match status" value="1"/>
</dbReference>
<accession>A0A1C9CHZ3</accession>
<dbReference type="CDD" id="cd00432">
    <property type="entry name" value="Ribosomal_L18_L5e"/>
    <property type="match status" value="1"/>
</dbReference>
<protein>
    <recommendedName>
        <fullName evidence="8">Large ribosomal subunit protein uL18c</fullName>
    </recommendedName>
    <alternativeName>
        <fullName evidence="9">50S ribosomal protein L18, chloroplastic</fullName>
    </alternativeName>
</protein>
<dbReference type="GO" id="GO:1990904">
    <property type="term" value="C:ribonucleoprotein complex"/>
    <property type="evidence" value="ECO:0007669"/>
    <property type="project" value="UniProtKB-KW"/>
</dbReference>
<dbReference type="InterPro" id="IPR005484">
    <property type="entry name" value="Ribosomal_uL18_bac/plant/anim"/>
</dbReference>
<dbReference type="GO" id="GO:0005737">
    <property type="term" value="C:cytoplasm"/>
    <property type="evidence" value="ECO:0007669"/>
    <property type="project" value="UniProtKB-ARBA"/>
</dbReference>
<dbReference type="PANTHER" id="PTHR12899:SF3">
    <property type="entry name" value="LARGE RIBOSOMAL SUBUNIT PROTEIN UL18M"/>
    <property type="match status" value="1"/>
</dbReference>
<dbReference type="SUPFAM" id="SSF53137">
    <property type="entry name" value="Translational machinery components"/>
    <property type="match status" value="1"/>
</dbReference>
<dbReference type="InterPro" id="IPR057268">
    <property type="entry name" value="Ribosomal_L18"/>
</dbReference>